<feature type="compositionally biased region" description="Basic and acidic residues" evidence="1">
    <location>
        <begin position="151"/>
        <end position="161"/>
    </location>
</feature>
<dbReference type="PANTHER" id="PTHR34929">
    <property type="entry name" value="ZGC:153157"/>
    <property type="match status" value="1"/>
</dbReference>
<keyword evidence="2" id="KW-0472">Membrane</keyword>
<feature type="compositionally biased region" description="Polar residues" evidence="1">
    <location>
        <begin position="162"/>
        <end position="174"/>
    </location>
</feature>
<feature type="region of interest" description="Disordered" evidence="1">
    <location>
        <begin position="151"/>
        <end position="226"/>
    </location>
</feature>
<feature type="transmembrane region" description="Helical" evidence="2">
    <location>
        <begin position="64"/>
        <end position="87"/>
    </location>
</feature>
<gene>
    <name evidence="3" type="ORF">ATANTOWER_001078</name>
</gene>
<evidence type="ECO:0000256" key="2">
    <source>
        <dbReference type="SAM" id="Phobius"/>
    </source>
</evidence>
<feature type="compositionally biased region" description="Basic and acidic residues" evidence="1">
    <location>
        <begin position="390"/>
        <end position="402"/>
    </location>
</feature>
<sequence>MVPEGKDLRRSSGLLLGCDIHLNMREKKSWTPGFGPAGRRKPAIYTGEKKAQLQARANKKWVRLATVVGYVLAVSLAAVLLAVYYGFLWKPTSSPGPVPTSNWTMNGTRELKSGAARKSQNEKKCGVNNCNNNCFSDNDKSVNEEFINFTERKQETNKSDRTSSTSVHLVSTGASEPPQAAHSVTSPALSIAEAAAVTAEDPSNLPTHRSTAGLDPAAGAPGTEADFSGRLRLGLHGEDEEAGEGAEATLVCDGLADPELDTEPVTLLQGQRYTVGGAGLGSCFLTSAQSCSLSAKKKPNKCRSTGTPGEPPPGLVQPQRGAEESPGGTTQRPQCRSPRELQRRAHRPRLQQSTPEQIQPWTQSRGPTEPGGPSPGKQPLGVSHHTPKHPAPETRHHPTTEF</sequence>
<comment type="caution">
    <text evidence="3">The sequence shown here is derived from an EMBL/GenBank/DDBJ whole genome shotgun (WGS) entry which is preliminary data.</text>
</comment>
<dbReference type="EMBL" id="JAHUTI010068953">
    <property type="protein sequence ID" value="MED6253773.1"/>
    <property type="molecule type" value="Genomic_DNA"/>
</dbReference>
<keyword evidence="4" id="KW-1185">Reference proteome</keyword>
<dbReference type="PANTHER" id="PTHR34929:SF1">
    <property type="entry name" value="INAF MOTIF CONTAINING 2"/>
    <property type="match status" value="1"/>
</dbReference>
<feature type="compositionally biased region" description="Polar residues" evidence="1">
    <location>
        <begin position="350"/>
        <end position="366"/>
    </location>
</feature>
<keyword evidence="2" id="KW-1133">Transmembrane helix</keyword>
<keyword evidence="2" id="KW-0812">Transmembrane</keyword>
<name>A0ABU7BTA7_9TELE</name>
<proteinExistence type="predicted"/>
<reference evidence="3 4" key="1">
    <citation type="submission" date="2021-07" db="EMBL/GenBank/DDBJ databases">
        <authorList>
            <person name="Palmer J.M."/>
        </authorList>
    </citation>
    <scope>NUCLEOTIDE SEQUENCE [LARGE SCALE GENOMIC DNA]</scope>
    <source>
        <strain evidence="3 4">AT_MEX2019</strain>
        <tissue evidence="3">Muscle</tissue>
    </source>
</reference>
<evidence type="ECO:0000256" key="1">
    <source>
        <dbReference type="SAM" id="MobiDB-lite"/>
    </source>
</evidence>
<dbReference type="InterPro" id="IPR029162">
    <property type="entry name" value="InaF-motif"/>
</dbReference>
<feature type="region of interest" description="Disordered" evidence="1">
    <location>
        <begin position="294"/>
        <end position="402"/>
    </location>
</feature>
<organism evidence="3 4">
    <name type="scientific">Ataeniobius toweri</name>
    <dbReference type="NCBI Taxonomy" id="208326"/>
    <lineage>
        <taxon>Eukaryota</taxon>
        <taxon>Metazoa</taxon>
        <taxon>Chordata</taxon>
        <taxon>Craniata</taxon>
        <taxon>Vertebrata</taxon>
        <taxon>Euteleostomi</taxon>
        <taxon>Actinopterygii</taxon>
        <taxon>Neopterygii</taxon>
        <taxon>Teleostei</taxon>
        <taxon>Neoteleostei</taxon>
        <taxon>Acanthomorphata</taxon>
        <taxon>Ovalentaria</taxon>
        <taxon>Atherinomorphae</taxon>
        <taxon>Cyprinodontiformes</taxon>
        <taxon>Goodeidae</taxon>
        <taxon>Ataeniobius</taxon>
    </lineage>
</organism>
<accession>A0ABU7BTA7</accession>
<evidence type="ECO:0000313" key="3">
    <source>
        <dbReference type="EMBL" id="MED6253773.1"/>
    </source>
</evidence>
<evidence type="ECO:0000313" key="4">
    <source>
        <dbReference type="Proteomes" id="UP001345963"/>
    </source>
</evidence>
<dbReference type="Proteomes" id="UP001345963">
    <property type="component" value="Unassembled WGS sequence"/>
</dbReference>
<protein>
    <submittedName>
        <fullName evidence="3">Uncharacterized protein</fullName>
    </submittedName>
</protein>
<dbReference type="Pfam" id="PF15018">
    <property type="entry name" value="InaF-motif"/>
    <property type="match status" value="1"/>
</dbReference>